<gene>
    <name evidence="2" type="ORF">LMG032447_01311</name>
</gene>
<feature type="transmembrane region" description="Helical" evidence="1">
    <location>
        <begin position="59"/>
        <end position="78"/>
    </location>
</feature>
<organism evidence="2 3">
    <name type="scientific">Convivina praedatoris</name>
    <dbReference type="NCBI Taxonomy" id="2880963"/>
    <lineage>
        <taxon>Bacteria</taxon>
        <taxon>Bacillati</taxon>
        <taxon>Bacillota</taxon>
        <taxon>Bacilli</taxon>
        <taxon>Lactobacillales</taxon>
        <taxon>Lactobacillaceae</taxon>
        <taxon>Convivina</taxon>
    </lineage>
</organism>
<dbReference type="RefSeq" id="WP_248706661.1">
    <property type="nucleotide sequence ID" value="NZ_CAKOEU010000007.1"/>
</dbReference>
<reference evidence="2" key="1">
    <citation type="submission" date="2022-03" db="EMBL/GenBank/DDBJ databases">
        <authorList>
            <person name="Hettiarachchi G."/>
        </authorList>
    </citation>
    <scope>NUCLEOTIDE SEQUENCE</scope>
    <source>
        <strain evidence="2">LMG 32447</strain>
    </source>
</reference>
<feature type="transmembrane region" description="Helical" evidence="1">
    <location>
        <begin position="6"/>
        <end position="25"/>
    </location>
</feature>
<evidence type="ECO:0000256" key="1">
    <source>
        <dbReference type="SAM" id="Phobius"/>
    </source>
</evidence>
<evidence type="ECO:0000313" key="2">
    <source>
        <dbReference type="EMBL" id="CAH1856548.1"/>
    </source>
</evidence>
<dbReference type="EMBL" id="CAKOEU010000007">
    <property type="protein sequence ID" value="CAH1856548.1"/>
    <property type="molecule type" value="Genomic_DNA"/>
</dbReference>
<name>A0ABM9D424_9LACO</name>
<comment type="caution">
    <text evidence="2">The sequence shown here is derived from an EMBL/GenBank/DDBJ whole genome shotgun (WGS) entry which is preliminary data.</text>
</comment>
<protein>
    <submittedName>
        <fullName evidence="2">Uncharacterized protein</fullName>
    </submittedName>
</protein>
<keyword evidence="1" id="KW-1133">Transmembrane helix</keyword>
<evidence type="ECO:0000313" key="3">
    <source>
        <dbReference type="Proteomes" id="UP000838102"/>
    </source>
</evidence>
<dbReference type="Proteomes" id="UP000838102">
    <property type="component" value="Unassembled WGS sequence"/>
</dbReference>
<proteinExistence type="predicted"/>
<sequence>MLNNVVQMMIAFLAECGCFASCYLQTSAKVSKSNQKLYSDLTFVFLGLTLLGADIFKTALLPGLITIGGAFSLLWDLYKR</sequence>
<keyword evidence="1" id="KW-0812">Transmembrane</keyword>
<keyword evidence="3" id="KW-1185">Reference proteome</keyword>
<accession>A0ABM9D424</accession>
<keyword evidence="1" id="KW-0472">Membrane</keyword>
<feature type="transmembrane region" description="Helical" evidence="1">
    <location>
        <begin position="37"/>
        <end position="53"/>
    </location>
</feature>